<reference evidence="2 3" key="1">
    <citation type="submission" date="2024-11" db="EMBL/GenBank/DDBJ databases">
        <title>A near-complete genome assembly of Cinchona calisaya.</title>
        <authorList>
            <person name="Lian D.C."/>
            <person name="Zhao X.W."/>
            <person name="Wei L."/>
        </authorList>
    </citation>
    <scope>NUCLEOTIDE SEQUENCE [LARGE SCALE GENOMIC DNA]</scope>
    <source>
        <tissue evidence="2">Nenye</tissue>
    </source>
</reference>
<dbReference type="Proteomes" id="UP001630127">
    <property type="component" value="Unassembled WGS sequence"/>
</dbReference>
<organism evidence="2 3">
    <name type="scientific">Cinchona calisaya</name>
    <dbReference type="NCBI Taxonomy" id="153742"/>
    <lineage>
        <taxon>Eukaryota</taxon>
        <taxon>Viridiplantae</taxon>
        <taxon>Streptophyta</taxon>
        <taxon>Embryophyta</taxon>
        <taxon>Tracheophyta</taxon>
        <taxon>Spermatophyta</taxon>
        <taxon>Magnoliopsida</taxon>
        <taxon>eudicotyledons</taxon>
        <taxon>Gunneridae</taxon>
        <taxon>Pentapetalae</taxon>
        <taxon>asterids</taxon>
        <taxon>lamiids</taxon>
        <taxon>Gentianales</taxon>
        <taxon>Rubiaceae</taxon>
        <taxon>Cinchonoideae</taxon>
        <taxon>Cinchoneae</taxon>
        <taxon>Cinchona</taxon>
    </lineage>
</organism>
<name>A0ABD2Z067_9GENT</name>
<comment type="similarity">
    <text evidence="1">Belongs to the plant acyltransferase family.</text>
</comment>
<dbReference type="PANTHER" id="PTHR31642">
    <property type="entry name" value="TRICHOTHECENE 3-O-ACETYLTRANSFERASE"/>
    <property type="match status" value="1"/>
</dbReference>
<keyword evidence="3" id="KW-1185">Reference proteome</keyword>
<sequence length="455" mass="50869">MAEVSWICKRTIVSTKPVEAGKFCSLSVLDRIMEHNHLRLVFYYQHTKNMKVGESTKILRESLSEMLCAYPIVTGRLLKTPEGHWMIKCNDAGVRMVEARAKGSVDKWLQNLDREKELNLVHWEPMFHKPYFWSTFYVQLTEFEEGGLAIGLSCTHLLSDPICATMFIKTWADMTLNGKMVSPPLFHSLPGRTGRSKTINHGPGPELINRYKSSLEKPASVVQVKQTTVLLAFNDEMVRSCMAMSRTTPGSPDQPSPTPFETLAALLWVCISKIKGTKSGLISMSICLDMRKVLGLDKGFYGNCMVYNEVPGDGIEDYKLSEAAAAIRQVVNRMNSEGIMDLIEWLEGKADEFASPVNGYDLTFVNLEHADSYSAIFEDNFKPIRASYYIEPTVGDGNILVLPSPPGEGSFSRVAMITLLEDEAISLLEDELIQKLSPTTLMVADNKHTNADSYP</sequence>
<evidence type="ECO:0000256" key="1">
    <source>
        <dbReference type="ARBA" id="ARBA00009861"/>
    </source>
</evidence>
<comment type="caution">
    <text evidence="2">The sequence shown here is derived from an EMBL/GenBank/DDBJ whole genome shotgun (WGS) entry which is preliminary data.</text>
</comment>
<accession>A0ABD2Z067</accession>
<dbReference type="EMBL" id="JBJUIK010000011">
    <property type="protein sequence ID" value="KAL3512528.1"/>
    <property type="molecule type" value="Genomic_DNA"/>
</dbReference>
<evidence type="ECO:0008006" key="4">
    <source>
        <dbReference type="Google" id="ProtNLM"/>
    </source>
</evidence>
<gene>
    <name evidence="2" type="ORF">ACH5RR_025245</name>
</gene>
<dbReference type="PANTHER" id="PTHR31642:SF26">
    <property type="entry name" value="HXXXD-TYPE ACYL-TRANSFERASE FAMILY PROTEIN"/>
    <property type="match status" value="1"/>
</dbReference>
<dbReference type="Pfam" id="PF02458">
    <property type="entry name" value="Transferase"/>
    <property type="match status" value="1"/>
</dbReference>
<dbReference type="InterPro" id="IPR023213">
    <property type="entry name" value="CAT-like_dom_sf"/>
</dbReference>
<dbReference type="InterPro" id="IPR050317">
    <property type="entry name" value="Plant_Fungal_Acyltransferase"/>
</dbReference>
<evidence type="ECO:0000313" key="3">
    <source>
        <dbReference type="Proteomes" id="UP001630127"/>
    </source>
</evidence>
<dbReference type="Gene3D" id="3.30.559.10">
    <property type="entry name" value="Chloramphenicol acetyltransferase-like domain"/>
    <property type="match status" value="2"/>
</dbReference>
<proteinExistence type="inferred from homology"/>
<evidence type="ECO:0000313" key="2">
    <source>
        <dbReference type="EMBL" id="KAL3512528.1"/>
    </source>
</evidence>
<dbReference type="AlphaFoldDB" id="A0ABD2Z067"/>
<protein>
    <recommendedName>
        <fullName evidence="4">Protein ECERIFERUM 26-like</fullName>
    </recommendedName>
</protein>